<comment type="caution">
    <text evidence="2">The sequence shown here is derived from an EMBL/GenBank/DDBJ whole genome shotgun (WGS) entry which is preliminary data.</text>
</comment>
<organism evidence="2 3">
    <name type="scientific">Paraphoma chrysanthemicola</name>
    <dbReference type="NCBI Taxonomy" id="798071"/>
    <lineage>
        <taxon>Eukaryota</taxon>
        <taxon>Fungi</taxon>
        <taxon>Dikarya</taxon>
        <taxon>Ascomycota</taxon>
        <taxon>Pezizomycotina</taxon>
        <taxon>Dothideomycetes</taxon>
        <taxon>Pleosporomycetidae</taxon>
        <taxon>Pleosporales</taxon>
        <taxon>Pleosporineae</taxon>
        <taxon>Phaeosphaeriaceae</taxon>
        <taxon>Paraphoma</taxon>
    </lineage>
</organism>
<name>A0A8K0R142_9PLEO</name>
<proteinExistence type="predicted"/>
<evidence type="ECO:0000313" key="3">
    <source>
        <dbReference type="Proteomes" id="UP000813461"/>
    </source>
</evidence>
<gene>
    <name evidence="2" type="ORF">FB567DRAFT_531122</name>
</gene>
<dbReference type="OrthoDB" id="10332049at2759"/>
<evidence type="ECO:0008006" key="4">
    <source>
        <dbReference type="Google" id="ProtNLM"/>
    </source>
</evidence>
<feature type="region of interest" description="Disordered" evidence="1">
    <location>
        <begin position="1"/>
        <end position="22"/>
    </location>
</feature>
<accession>A0A8K0R142</accession>
<protein>
    <recommendedName>
        <fullName evidence="4">F-box domain-containing protein</fullName>
    </recommendedName>
</protein>
<dbReference type="EMBL" id="JAGMVJ010000014">
    <property type="protein sequence ID" value="KAH7082369.1"/>
    <property type="molecule type" value="Genomic_DNA"/>
</dbReference>
<keyword evidence="3" id="KW-1185">Reference proteome</keyword>
<evidence type="ECO:0000313" key="2">
    <source>
        <dbReference type="EMBL" id="KAH7082369.1"/>
    </source>
</evidence>
<dbReference type="Proteomes" id="UP000813461">
    <property type="component" value="Unassembled WGS sequence"/>
</dbReference>
<evidence type="ECO:0000256" key="1">
    <source>
        <dbReference type="SAM" id="MobiDB-lite"/>
    </source>
</evidence>
<dbReference type="AlphaFoldDB" id="A0A8K0R142"/>
<sequence length="429" mass="49134">MSKTSGAELTAEGPLTGRDTSAKDMTTLLPNELLLMLIHLFEHDAATLAQLSCVSRRLSFIAREPLYKRIKVPNSKLGMQRLLRALLANRRLADLTTSLDLVGYLKNTNEGPWASQFPDVEGLMTYHYSLAYLNTFFRNFEHRISMHHMVSQLMRRSTSAYCAILFTLFPNLEIVHFALYQDQANFCQAPLRAMYKIKETVHTLGPLDRLSSSLDKLRQLHIPAANVELLCFFGLRQLDNLRLDFSQQFEDSAPLNGLLYRHRQLPELSVQTINITCGYQEADPEWTEFSEVREVLTRIQHENGAQDGLAALKSVNIIVKDLPHYEGHHTVEMDTLISQLEPVFGVVRELKIESPQLSENVYFHPSLPNTSGDREVLIMVRHFKNLQRLEIFQAAIIPRSLRFQPHPEPDLTITFPSSMKQLVVTHCRR</sequence>
<reference evidence="2" key="1">
    <citation type="journal article" date="2021" name="Nat. Commun.">
        <title>Genetic determinants of endophytism in the Arabidopsis root mycobiome.</title>
        <authorList>
            <person name="Mesny F."/>
            <person name="Miyauchi S."/>
            <person name="Thiergart T."/>
            <person name="Pickel B."/>
            <person name="Atanasova L."/>
            <person name="Karlsson M."/>
            <person name="Huettel B."/>
            <person name="Barry K.W."/>
            <person name="Haridas S."/>
            <person name="Chen C."/>
            <person name="Bauer D."/>
            <person name="Andreopoulos W."/>
            <person name="Pangilinan J."/>
            <person name="LaButti K."/>
            <person name="Riley R."/>
            <person name="Lipzen A."/>
            <person name="Clum A."/>
            <person name="Drula E."/>
            <person name="Henrissat B."/>
            <person name="Kohler A."/>
            <person name="Grigoriev I.V."/>
            <person name="Martin F.M."/>
            <person name="Hacquard S."/>
        </authorList>
    </citation>
    <scope>NUCLEOTIDE SEQUENCE</scope>
    <source>
        <strain evidence="2">MPI-SDFR-AT-0120</strain>
    </source>
</reference>